<feature type="transmembrane region" description="Helical" evidence="1">
    <location>
        <begin position="367"/>
        <end position="389"/>
    </location>
</feature>
<feature type="transmembrane region" description="Helical" evidence="1">
    <location>
        <begin position="336"/>
        <end position="355"/>
    </location>
</feature>
<comment type="function">
    <text evidence="1">Protein O-mannosyltransferase that catalyzes the transfer of a single mannose residue from a polyprenol phospho-mannosyl lipidic donor to the hydroxyl group of selected serine and threonine residues in acceptor proteins.</text>
</comment>
<evidence type="ECO:0000256" key="1">
    <source>
        <dbReference type="RuleBase" id="RU367007"/>
    </source>
</evidence>
<dbReference type="EMBL" id="SSTI01000001">
    <property type="protein sequence ID" value="THG42221.1"/>
    <property type="molecule type" value="Genomic_DNA"/>
</dbReference>
<evidence type="ECO:0000259" key="2">
    <source>
        <dbReference type="Pfam" id="PF13231"/>
    </source>
</evidence>
<evidence type="ECO:0000259" key="3">
    <source>
        <dbReference type="Pfam" id="PF16192"/>
    </source>
</evidence>
<dbReference type="InterPro" id="IPR032421">
    <property type="entry name" value="PMT_4TMC"/>
</dbReference>
<feature type="transmembrane region" description="Helical" evidence="1">
    <location>
        <begin position="6"/>
        <end position="26"/>
    </location>
</feature>
<keyword evidence="1" id="KW-1003">Cell membrane</keyword>
<feature type="transmembrane region" description="Helical" evidence="1">
    <location>
        <begin position="75"/>
        <end position="99"/>
    </location>
</feature>
<dbReference type="PANTHER" id="PTHR10050:SF46">
    <property type="entry name" value="PROTEIN O-MANNOSYL-TRANSFERASE 2"/>
    <property type="match status" value="1"/>
</dbReference>
<keyword evidence="1" id="KW-0812">Transmembrane</keyword>
<evidence type="ECO:0000313" key="4">
    <source>
        <dbReference type="EMBL" id="THG42221.1"/>
    </source>
</evidence>
<organism evidence="4 5">
    <name type="scientific">Sphingomonas olei</name>
    <dbReference type="NCBI Taxonomy" id="1886787"/>
    <lineage>
        <taxon>Bacteria</taxon>
        <taxon>Pseudomonadati</taxon>
        <taxon>Pseudomonadota</taxon>
        <taxon>Alphaproteobacteria</taxon>
        <taxon>Sphingomonadales</taxon>
        <taxon>Sphingomonadaceae</taxon>
        <taxon>Sphingomonas</taxon>
    </lineage>
</organism>
<dbReference type="PANTHER" id="PTHR10050">
    <property type="entry name" value="DOLICHYL-PHOSPHATE-MANNOSE--PROTEIN MANNOSYLTRANSFERASE"/>
    <property type="match status" value="1"/>
</dbReference>
<feature type="transmembrane region" description="Helical" evidence="1">
    <location>
        <begin position="130"/>
        <end position="147"/>
    </location>
</feature>
<keyword evidence="1" id="KW-1133">Transmembrane helix</keyword>
<comment type="pathway">
    <text evidence="1">Protein modification; protein glycosylation.</text>
</comment>
<dbReference type="InterPro" id="IPR038731">
    <property type="entry name" value="RgtA/B/C-like"/>
</dbReference>
<keyword evidence="1" id="KW-0328">Glycosyltransferase</keyword>
<reference evidence="4 5" key="1">
    <citation type="submission" date="2019-04" db="EMBL/GenBank/DDBJ databases">
        <title>Microbes associate with the intestines of laboratory mice.</title>
        <authorList>
            <person name="Navarre W."/>
            <person name="Wong E."/>
            <person name="Huang K.C."/>
            <person name="Tropini C."/>
            <person name="Ng K."/>
            <person name="Yu B."/>
        </authorList>
    </citation>
    <scope>NUCLEOTIDE SEQUENCE [LARGE SCALE GENOMIC DNA]</scope>
    <source>
        <strain evidence="4 5">NM83_B4-11</strain>
    </source>
</reference>
<feature type="domain" description="Protein O-mannosyl-transferase C-terminal four TM" evidence="3">
    <location>
        <begin position="234"/>
        <end position="302"/>
    </location>
</feature>
<sequence length="405" mass="44704">MLRRPLPLAIVVFLVAEALFLIGLTVPHQFVFDEVHYVPAARALLTLDGPVNIEHPLLGKWLIAQGIRLFGDDALGWRFMSTLAGAVTVTAIFAIVWQITHRRRPSLVAAALTVLNFTVFVQARIAMLDGFMLAFLAAGIAMAAAALRNGGLARWAVAAALLGAATACKWLAAPYVAFAALAFVLLKREDPRRFPGLSTPVALGVLTLVSAVTYLATFAPAFFYRDAPLTLATLLPFQLEMFDRQTQVLPAHTYQSNWWTWPLLIRPIWYLYEPADGAQRGILLLGNPVIMWTGLIAVVACWWGWVRSGSARLLAAAALWTGSLAVWAVIPKSLGFYYYYYPSSVFIVIAIVVALDHWRARTRGWDTALLAASLALAIYFYPVLAALPLPAADAFRYWTWFPTWV</sequence>
<feature type="transmembrane region" description="Helical" evidence="1">
    <location>
        <begin position="153"/>
        <end position="186"/>
    </location>
</feature>
<keyword evidence="1" id="KW-0808">Transferase</keyword>
<dbReference type="InterPro" id="IPR027005">
    <property type="entry name" value="PMT-like"/>
</dbReference>
<comment type="similarity">
    <text evidence="1">Belongs to the glycosyltransferase 39 family.</text>
</comment>
<feature type="transmembrane region" description="Helical" evidence="1">
    <location>
        <begin position="289"/>
        <end position="306"/>
    </location>
</feature>
<feature type="domain" description="Glycosyltransferase RgtA/B/C/D-like" evidence="2">
    <location>
        <begin position="55"/>
        <end position="212"/>
    </location>
</feature>
<dbReference type="Pfam" id="PF16192">
    <property type="entry name" value="PMT_4TMC"/>
    <property type="match status" value="1"/>
</dbReference>
<proteinExistence type="inferred from homology"/>
<dbReference type="RefSeq" id="WP_136450533.1">
    <property type="nucleotide sequence ID" value="NZ_SSTI01000001.1"/>
</dbReference>
<comment type="subcellular location">
    <subcellularLocation>
        <location evidence="1">Cell membrane</location>
    </subcellularLocation>
</comment>
<evidence type="ECO:0000313" key="5">
    <source>
        <dbReference type="Proteomes" id="UP000308038"/>
    </source>
</evidence>
<dbReference type="Proteomes" id="UP000308038">
    <property type="component" value="Unassembled WGS sequence"/>
</dbReference>
<keyword evidence="1" id="KW-0472">Membrane</keyword>
<feature type="transmembrane region" description="Helical" evidence="1">
    <location>
        <begin position="313"/>
        <end position="330"/>
    </location>
</feature>
<keyword evidence="5" id="KW-1185">Reference proteome</keyword>
<gene>
    <name evidence="4" type="ORF">E5988_01855</name>
</gene>
<feature type="transmembrane region" description="Helical" evidence="1">
    <location>
        <begin position="198"/>
        <end position="224"/>
    </location>
</feature>
<comment type="caution">
    <text evidence="4">The sequence shown here is derived from an EMBL/GenBank/DDBJ whole genome shotgun (WGS) entry which is preliminary data.</text>
</comment>
<accession>A0ABY2QLU0</accession>
<dbReference type="Pfam" id="PF13231">
    <property type="entry name" value="PMT_2"/>
    <property type="match status" value="1"/>
</dbReference>
<dbReference type="EC" id="2.4.1.-" evidence="1"/>
<protein>
    <recommendedName>
        <fullName evidence="1">Polyprenol-phosphate-mannose--protein mannosyltransferase</fullName>
        <ecNumber evidence="1">2.4.1.-</ecNumber>
    </recommendedName>
</protein>
<name>A0ABY2QLU0_9SPHN</name>